<protein>
    <submittedName>
        <fullName evidence="1">8532_t:CDS:1</fullName>
    </submittedName>
</protein>
<feature type="non-terminal residue" evidence="1">
    <location>
        <position position="79"/>
    </location>
</feature>
<dbReference type="Proteomes" id="UP000789901">
    <property type="component" value="Unassembled WGS sequence"/>
</dbReference>
<evidence type="ECO:0000313" key="2">
    <source>
        <dbReference type="Proteomes" id="UP000789901"/>
    </source>
</evidence>
<evidence type="ECO:0000313" key="1">
    <source>
        <dbReference type="EMBL" id="CAG8854264.1"/>
    </source>
</evidence>
<name>A0ABN7XJW6_GIGMA</name>
<accession>A0ABN7XJW6</accession>
<proteinExistence type="predicted"/>
<dbReference type="EMBL" id="CAJVQB010135504">
    <property type="protein sequence ID" value="CAG8854264.1"/>
    <property type="molecule type" value="Genomic_DNA"/>
</dbReference>
<sequence length="79" mass="9124">SSDDDRDDLKFDASDLTDDSSQIIKSMCYTIYNSLFDYWNKLLIVDEETQERAKAKLTHQFKNIATEQTIVSTYTTSSN</sequence>
<organism evidence="1 2">
    <name type="scientific">Gigaspora margarita</name>
    <dbReference type="NCBI Taxonomy" id="4874"/>
    <lineage>
        <taxon>Eukaryota</taxon>
        <taxon>Fungi</taxon>
        <taxon>Fungi incertae sedis</taxon>
        <taxon>Mucoromycota</taxon>
        <taxon>Glomeromycotina</taxon>
        <taxon>Glomeromycetes</taxon>
        <taxon>Diversisporales</taxon>
        <taxon>Gigasporaceae</taxon>
        <taxon>Gigaspora</taxon>
    </lineage>
</organism>
<comment type="caution">
    <text evidence="1">The sequence shown here is derived from an EMBL/GenBank/DDBJ whole genome shotgun (WGS) entry which is preliminary data.</text>
</comment>
<gene>
    <name evidence="1" type="ORF">GMARGA_LOCUS43085</name>
</gene>
<reference evidence="1 2" key="1">
    <citation type="submission" date="2021-06" db="EMBL/GenBank/DDBJ databases">
        <authorList>
            <person name="Kallberg Y."/>
            <person name="Tangrot J."/>
            <person name="Rosling A."/>
        </authorList>
    </citation>
    <scope>NUCLEOTIDE SEQUENCE [LARGE SCALE GENOMIC DNA]</scope>
    <source>
        <strain evidence="1 2">120-4 pot B 10/14</strain>
    </source>
</reference>
<feature type="non-terminal residue" evidence="1">
    <location>
        <position position="1"/>
    </location>
</feature>
<keyword evidence="2" id="KW-1185">Reference proteome</keyword>